<feature type="compositionally biased region" description="Low complexity" evidence="1">
    <location>
        <begin position="379"/>
        <end position="391"/>
    </location>
</feature>
<feature type="compositionally biased region" description="Pro residues" evidence="1">
    <location>
        <begin position="877"/>
        <end position="899"/>
    </location>
</feature>
<feature type="compositionally biased region" description="Low complexity" evidence="1">
    <location>
        <begin position="937"/>
        <end position="958"/>
    </location>
</feature>
<proteinExistence type="predicted"/>
<dbReference type="EMBL" id="NBII01000008">
    <property type="protein sequence ID" value="PAV16535.1"/>
    <property type="molecule type" value="Genomic_DNA"/>
</dbReference>
<sequence>MQGYPMPQANLLNLTTQQQQQYMRAQAQAGANMQQIPRTMNPDQARLWQQAQASVGQRVQQMPGAEGFQQQMNPQMAEIFRNNPSALTQMQNQIQSQAPPQLQQAQQFQNMPNMNFHGQVANGQIPTNPQASLQRPQQNMSELSQISPQMLQALMASRNNNARQFSLLAASRQPHQNGMQNFNQHGVPLAGQQNLNQFPFQTNGAFNSRPEDVRQGVMQGQGQQTMAQQQVPANGTIANPMVANTLPNSNSIQSSSELQRKLQMVKQEIDLERQRLVNFKAANPNADSNPLFKQRLNNLQQRETLFKSHLMTLHRQGAASVNVAGFSQNAQQSGQPNNNWLASMNAMNGTNNGTSASGPSASNQQSSHLAAQNSHAQINPPTSTSPFNPNTQVQSNNLNSQYAALVRQRQQQQQQVMQGTSAVNLNHGNPLLQNHNGLGHQTSPERQNIQEVTQVHTTSQLDRSVFTSLLRTHWENNQIAVDNTEFQFNGRPIDPYALYSEVANLGGITNVQRRDMWAVVSKKMNFDQIGAGMSTDQITKRLKYIYEKYLSQFDLSVATNAMRKAIGGGDGSPPPATEQHVQINMVNNMNVQQRQQVTKQDLFNLAHLSAEQLRQSGYNEQVIQLIEAQRPQLTQLQAQQRRAAFANSQLPMSNVPQPGTSTQPNIPGSAASAAMNAANAFVKSLAHLTPEQQATLNKLPIPTQDLLREATAYMVETKQQISISNNLGPSPMPNDRAQFDRDFDLLYREVQRLSSLLPLYLSVTKEEKVGKAVIMQMDIVEKQRARLNHQPPSYILNSDLLARLRQQAAFLYQKIAIVCQFVKYRELQAKGVMGAAPRPPQQDDPAIGGSSVALQHTPSSMNANLGSMQPIARPATVQPPVPPQLSQPQPPPQPQPQPQPNLRVPANGTPHITPARPPSQMKKPVTSSPVPLSDNIPSPAATTPVHTAATPTHIAASPQTPKSPRNKVTSKPKQQRARKNSKVVPPTPEAATVSVSTPASVRTPTASAPSPAENTLKRPREEESSVPEPSSSMTEEVPAKRMKGDWEPPVEAGPSKRQIQADNIKTPDQAIQFYSDMAQVLELSHNTALPVELQETFAQLAKTVEPGIAIPESSDLAGTLSPKAENTSDDFLFNFLDFTSLPNEDDKADTPDMVHTSSTNPSPESGTGSEVDHQTTVGPSSSTDTAKIVDSSDSEFKADGAYDPASDSLRLGIWGDIDGGEAGYYTGGIDYFKWDTTPSGDNSWAIST</sequence>
<dbReference type="InterPro" id="IPR001606">
    <property type="entry name" value="ARID_dom"/>
</dbReference>
<keyword evidence="4" id="KW-1185">Reference proteome</keyword>
<gene>
    <name evidence="3" type="ORF">PNOK_0815500</name>
</gene>
<feature type="region of interest" description="Disordered" evidence="1">
    <location>
        <begin position="1143"/>
        <end position="1210"/>
    </location>
</feature>
<accession>A0A286UAG0</accession>
<dbReference type="AlphaFoldDB" id="A0A286UAG0"/>
<evidence type="ECO:0000313" key="4">
    <source>
        <dbReference type="Proteomes" id="UP000217199"/>
    </source>
</evidence>
<dbReference type="SMART" id="SM00501">
    <property type="entry name" value="BRIGHT"/>
    <property type="match status" value="1"/>
</dbReference>
<dbReference type="InParanoid" id="A0A286UAG0"/>
<dbReference type="Gene3D" id="1.10.150.60">
    <property type="entry name" value="ARID DNA-binding domain"/>
    <property type="match status" value="1"/>
</dbReference>
<organism evidence="3 4">
    <name type="scientific">Pyrrhoderma noxium</name>
    <dbReference type="NCBI Taxonomy" id="2282107"/>
    <lineage>
        <taxon>Eukaryota</taxon>
        <taxon>Fungi</taxon>
        <taxon>Dikarya</taxon>
        <taxon>Basidiomycota</taxon>
        <taxon>Agaricomycotina</taxon>
        <taxon>Agaricomycetes</taxon>
        <taxon>Hymenochaetales</taxon>
        <taxon>Hymenochaetaceae</taxon>
        <taxon>Pyrrhoderma</taxon>
    </lineage>
</organism>
<dbReference type="GO" id="GO:0003677">
    <property type="term" value="F:DNA binding"/>
    <property type="evidence" value="ECO:0007669"/>
    <property type="project" value="InterPro"/>
</dbReference>
<comment type="caution">
    <text evidence="3">The sequence shown here is derived from an EMBL/GenBank/DDBJ whole genome shotgun (WGS) entry which is preliminary data.</text>
</comment>
<dbReference type="STRING" id="2282107.A0A286UAG0"/>
<dbReference type="Proteomes" id="UP000217199">
    <property type="component" value="Unassembled WGS sequence"/>
</dbReference>
<evidence type="ECO:0000256" key="1">
    <source>
        <dbReference type="SAM" id="MobiDB-lite"/>
    </source>
</evidence>
<feature type="compositionally biased region" description="Low complexity" evidence="1">
    <location>
        <begin position="1026"/>
        <end position="1036"/>
    </location>
</feature>
<feature type="region of interest" description="Disordered" evidence="1">
    <location>
        <begin position="328"/>
        <end position="394"/>
    </location>
</feature>
<feature type="compositionally biased region" description="Basic residues" evidence="1">
    <location>
        <begin position="964"/>
        <end position="981"/>
    </location>
</feature>
<dbReference type="CDD" id="cd16100">
    <property type="entry name" value="ARID"/>
    <property type="match status" value="1"/>
</dbReference>
<evidence type="ECO:0000259" key="2">
    <source>
        <dbReference type="PROSITE" id="PS51011"/>
    </source>
</evidence>
<feature type="compositionally biased region" description="Basic and acidic residues" evidence="1">
    <location>
        <begin position="1037"/>
        <end position="1046"/>
    </location>
</feature>
<dbReference type="PROSITE" id="PS51011">
    <property type="entry name" value="ARID"/>
    <property type="match status" value="1"/>
</dbReference>
<dbReference type="Pfam" id="PF01388">
    <property type="entry name" value="ARID"/>
    <property type="match status" value="1"/>
</dbReference>
<dbReference type="OrthoDB" id="1938591at2759"/>
<dbReference type="SMART" id="SM01014">
    <property type="entry name" value="ARID"/>
    <property type="match status" value="1"/>
</dbReference>
<evidence type="ECO:0000313" key="3">
    <source>
        <dbReference type="EMBL" id="PAV16535.1"/>
    </source>
</evidence>
<feature type="compositionally biased region" description="Polar residues" evidence="1">
    <location>
        <begin position="852"/>
        <end position="867"/>
    </location>
</feature>
<feature type="compositionally biased region" description="Polar residues" evidence="1">
    <location>
        <begin position="1155"/>
        <end position="1185"/>
    </location>
</feature>
<feature type="compositionally biased region" description="Polar residues" evidence="1">
    <location>
        <begin position="328"/>
        <end position="377"/>
    </location>
</feature>
<feature type="domain" description="ARID" evidence="2">
    <location>
        <begin position="460"/>
        <end position="558"/>
    </location>
</feature>
<protein>
    <recommendedName>
        <fullName evidence="2">ARID domain-containing protein</fullName>
    </recommendedName>
</protein>
<reference evidence="3 4" key="1">
    <citation type="journal article" date="2017" name="Mol. Ecol.">
        <title>Comparative and population genomic landscape of Phellinus noxius: A hypervariable fungus causing root rot in trees.</title>
        <authorList>
            <person name="Chung C.L."/>
            <person name="Lee T.J."/>
            <person name="Akiba M."/>
            <person name="Lee H.H."/>
            <person name="Kuo T.H."/>
            <person name="Liu D."/>
            <person name="Ke H.M."/>
            <person name="Yokoi T."/>
            <person name="Roa M.B."/>
            <person name="Lu M.J."/>
            <person name="Chang Y.Y."/>
            <person name="Ann P.J."/>
            <person name="Tsai J.N."/>
            <person name="Chen C.Y."/>
            <person name="Tzean S.S."/>
            <person name="Ota Y."/>
            <person name="Hattori T."/>
            <person name="Sahashi N."/>
            <person name="Liou R.F."/>
            <person name="Kikuchi T."/>
            <person name="Tsai I.J."/>
        </authorList>
    </citation>
    <scope>NUCLEOTIDE SEQUENCE [LARGE SCALE GENOMIC DNA]</scope>
    <source>
        <strain evidence="3 4">FFPRI411160</strain>
    </source>
</reference>
<dbReference type="SUPFAM" id="SSF46774">
    <property type="entry name" value="ARID-like"/>
    <property type="match status" value="1"/>
</dbReference>
<dbReference type="InterPro" id="IPR036431">
    <property type="entry name" value="ARID_dom_sf"/>
</dbReference>
<feature type="compositionally biased region" description="Polar residues" evidence="1">
    <location>
        <begin position="993"/>
        <end position="1008"/>
    </location>
</feature>
<name>A0A286UAG0_9AGAM</name>
<feature type="region of interest" description="Disordered" evidence="1">
    <location>
        <begin position="834"/>
        <end position="1062"/>
    </location>
</feature>